<keyword evidence="3" id="KW-1185">Reference proteome</keyword>
<evidence type="ECO:0000313" key="3">
    <source>
        <dbReference type="Proteomes" id="UP000238362"/>
    </source>
</evidence>
<dbReference type="EMBL" id="PVNH01000005">
    <property type="protein sequence ID" value="PRX47566.1"/>
    <property type="molecule type" value="Genomic_DNA"/>
</dbReference>
<name>A0A2T0LUS5_9PSEU</name>
<proteinExistence type="predicted"/>
<reference evidence="2 3" key="1">
    <citation type="submission" date="2018-03" db="EMBL/GenBank/DDBJ databases">
        <title>Genomic Encyclopedia of Type Strains, Phase III (KMG-III): the genomes of soil and plant-associated and newly described type strains.</title>
        <authorList>
            <person name="Whitman W."/>
        </authorList>
    </citation>
    <scope>NUCLEOTIDE SEQUENCE [LARGE SCALE GENOMIC DNA]</scope>
    <source>
        <strain evidence="2 3">CGMCC 4.7125</strain>
    </source>
</reference>
<accession>A0A2T0LUS5</accession>
<dbReference type="Proteomes" id="UP000238362">
    <property type="component" value="Unassembled WGS sequence"/>
</dbReference>
<comment type="caution">
    <text evidence="2">The sequence shown here is derived from an EMBL/GenBank/DDBJ whole genome shotgun (WGS) entry which is preliminary data.</text>
</comment>
<evidence type="ECO:0000313" key="2">
    <source>
        <dbReference type="EMBL" id="PRX47566.1"/>
    </source>
</evidence>
<feature type="compositionally biased region" description="Low complexity" evidence="1">
    <location>
        <begin position="155"/>
        <end position="166"/>
    </location>
</feature>
<organism evidence="2 3">
    <name type="scientific">Prauserella shujinwangii</name>
    <dbReference type="NCBI Taxonomy" id="1453103"/>
    <lineage>
        <taxon>Bacteria</taxon>
        <taxon>Bacillati</taxon>
        <taxon>Actinomycetota</taxon>
        <taxon>Actinomycetes</taxon>
        <taxon>Pseudonocardiales</taxon>
        <taxon>Pseudonocardiaceae</taxon>
        <taxon>Prauserella</taxon>
    </lineage>
</organism>
<evidence type="ECO:0000256" key="1">
    <source>
        <dbReference type="SAM" id="MobiDB-lite"/>
    </source>
</evidence>
<dbReference type="RefSeq" id="WP_106179068.1">
    <property type="nucleotide sequence ID" value="NZ_PVNH01000005.1"/>
</dbReference>
<gene>
    <name evidence="2" type="ORF">B0I33_105145</name>
</gene>
<sequence length="166" mass="17589">MGMDRFHRFEVAFETAFPRGLVLNGEVEPDNEFQENRNAAPRQKVDERTGLRRWKAVFSDPAHVKESEASVKVTFLSEVQPVPTTEEFVPGCGMRPVVLEGLQVTPTVTGQDRFKKLGWQYFATGFAPAAAMPGTGSGSGGAGGSPAGGKGAGRSGRSSDSAAEAA</sequence>
<feature type="compositionally biased region" description="Gly residues" evidence="1">
    <location>
        <begin position="135"/>
        <end position="154"/>
    </location>
</feature>
<feature type="region of interest" description="Disordered" evidence="1">
    <location>
        <begin position="130"/>
        <end position="166"/>
    </location>
</feature>
<dbReference type="OrthoDB" id="3689685at2"/>
<protein>
    <submittedName>
        <fullName evidence="2">Uncharacterized protein</fullName>
    </submittedName>
</protein>
<dbReference type="AlphaFoldDB" id="A0A2T0LUS5"/>